<dbReference type="Proteomes" id="UP000000646">
    <property type="component" value="Chromosome"/>
</dbReference>
<dbReference type="AlphaFoldDB" id="A0A0H3PDT4"/>
<feature type="domain" description="Putative beta-lactamase-inhibitor-like PepSY-like" evidence="2">
    <location>
        <begin position="53"/>
        <end position="133"/>
    </location>
</feature>
<evidence type="ECO:0000313" key="4">
    <source>
        <dbReference type="Proteomes" id="UP000000646"/>
    </source>
</evidence>
<protein>
    <recommendedName>
        <fullName evidence="2">Putative beta-lactamase-inhibitor-like PepSY-like domain-containing protein</fullName>
    </recommendedName>
</protein>
<dbReference type="EMBL" id="CP000538">
    <property type="protein sequence ID" value="EAQ72663.1"/>
    <property type="molecule type" value="Genomic_DNA"/>
</dbReference>
<dbReference type="Gene3D" id="3.40.1420.30">
    <property type="match status" value="1"/>
</dbReference>
<evidence type="ECO:0000259" key="2">
    <source>
        <dbReference type="Pfam" id="PF11396"/>
    </source>
</evidence>
<organism evidence="3 4">
    <name type="scientific">Campylobacter jejuni subsp. jejuni serotype O:23/36 (strain 81-176)</name>
    <dbReference type="NCBI Taxonomy" id="354242"/>
    <lineage>
        <taxon>Bacteria</taxon>
        <taxon>Pseudomonadati</taxon>
        <taxon>Campylobacterota</taxon>
        <taxon>Epsilonproteobacteria</taxon>
        <taxon>Campylobacterales</taxon>
        <taxon>Campylobacteraceae</taxon>
        <taxon>Campylobacter</taxon>
    </lineage>
</organism>
<reference evidence="4" key="1">
    <citation type="submission" date="2006-12" db="EMBL/GenBank/DDBJ databases">
        <authorList>
            <person name="Fouts D.E."/>
            <person name="Nelson K.E."/>
            <person name="Sebastian Y."/>
        </authorList>
    </citation>
    <scope>NUCLEOTIDE SEQUENCE [LARGE SCALE GENOMIC DNA]</scope>
    <source>
        <strain evidence="4">81-176</strain>
    </source>
</reference>
<dbReference type="HOGENOM" id="CLU_111475_1_0_7"/>
<feature type="signal peptide" evidence="1">
    <location>
        <begin position="1"/>
        <end position="18"/>
    </location>
</feature>
<evidence type="ECO:0000256" key="1">
    <source>
        <dbReference type="SAM" id="SignalP"/>
    </source>
</evidence>
<accession>A0A0H3PDT4</accession>
<dbReference type="KEGG" id="cjj:CJJ81176_1617"/>
<gene>
    <name evidence="3" type="ordered locus">CJJ81176_1617</name>
</gene>
<name>A0A0H3PDT4_CAMJJ</name>
<keyword evidence="1" id="KW-0732">Signal</keyword>
<feature type="chain" id="PRO_5002617154" description="Putative beta-lactamase-inhibitor-like PepSY-like domain-containing protein" evidence="1">
    <location>
        <begin position="19"/>
        <end position="138"/>
    </location>
</feature>
<proteinExistence type="predicted"/>
<dbReference type="Pfam" id="PF11396">
    <property type="entry name" value="PepSY_like"/>
    <property type="match status" value="1"/>
</dbReference>
<evidence type="ECO:0000313" key="3">
    <source>
        <dbReference type="EMBL" id="EAQ72663.1"/>
    </source>
</evidence>
<sequence length="138" mass="15377">MKAKLTLLALLGATVLLAKDMVVPASELPNNAKEFISKNFKTAQIGLVKKDIDSYDVILNDGTEIDFMINGDWKEVDGKYKALPHTILPSVMKKVSATQPNAQILEIDKEINGYKFKFNNNMKVYTDMQGNVLGQKLD</sequence>
<dbReference type="SUPFAM" id="SSF160574">
    <property type="entry name" value="BT0923-like"/>
    <property type="match status" value="1"/>
</dbReference>
<dbReference type="InterPro" id="IPR021533">
    <property type="entry name" value="PepSY-like"/>
</dbReference>
<dbReference type="RefSeq" id="WP_002856602.1">
    <property type="nucleotide sequence ID" value="NC_008787.1"/>
</dbReference>
<dbReference type="eggNOG" id="COG3212">
    <property type="taxonomic scope" value="Bacteria"/>
</dbReference>